<keyword evidence="2" id="KW-0626">Porin</keyword>
<feature type="signal peptide" evidence="3">
    <location>
        <begin position="1"/>
        <end position="28"/>
    </location>
</feature>
<dbReference type="OrthoDB" id="5659948at2"/>
<gene>
    <name evidence="5" type="ORF">RVIR1_07420</name>
</gene>
<dbReference type="AlphaFoldDB" id="A0A2Z5UW18"/>
<dbReference type="InterPro" id="IPR000498">
    <property type="entry name" value="OmpA-like_TM_dom"/>
</dbReference>
<dbReference type="Pfam" id="PF01389">
    <property type="entry name" value="OmpA_membrane"/>
    <property type="match status" value="1"/>
</dbReference>
<dbReference type="Proteomes" id="UP000282483">
    <property type="component" value="Chromosome"/>
</dbReference>
<keyword evidence="2" id="KW-0812">Transmembrane</keyword>
<keyword evidence="2" id="KW-0406">Ion transport</keyword>
<comment type="similarity">
    <text evidence="1">Belongs to the outer membrane OOP (TC 1.B.6) superfamily. OmpA family.</text>
</comment>
<evidence type="ECO:0000256" key="2">
    <source>
        <dbReference type="ARBA" id="ARBA00023114"/>
    </source>
</evidence>
<keyword evidence="3" id="KW-0732">Signal</keyword>
<dbReference type="KEGG" id="rvi:RVIR1_07420"/>
<dbReference type="GO" id="GO:0046930">
    <property type="term" value="C:pore complex"/>
    <property type="evidence" value="ECO:0007669"/>
    <property type="project" value="UniProtKB-KW"/>
</dbReference>
<protein>
    <submittedName>
        <fullName evidence="5">Outer membrane protein A</fullName>
    </submittedName>
</protein>
<dbReference type="GO" id="GO:0015288">
    <property type="term" value="F:porin activity"/>
    <property type="evidence" value="ECO:0007669"/>
    <property type="project" value="UniProtKB-KW"/>
</dbReference>
<dbReference type="InterPro" id="IPR011250">
    <property type="entry name" value="OMP/PagP_B-barrel"/>
</dbReference>
<dbReference type="EMBL" id="AP018005">
    <property type="protein sequence ID" value="BBB15231.1"/>
    <property type="molecule type" value="Genomic_DNA"/>
</dbReference>
<evidence type="ECO:0000259" key="4">
    <source>
        <dbReference type="Pfam" id="PF01389"/>
    </source>
</evidence>
<evidence type="ECO:0000313" key="5">
    <source>
        <dbReference type="EMBL" id="BBB15231.1"/>
    </source>
</evidence>
<feature type="chain" id="PRO_5016465826" evidence="3">
    <location>
        <begin position="29"/>
        <end position="217"/>
    </location>
</feature>
<dbReference type="RefSeq" id="WP_126322702.1">
    <property type="nucleotide sequence ID" value="NZ_AP018005.1"/>
</dbReference>
<evidence type="ECO:0000313" key="6">
    <source>
        <dbReference type="Proteomes" id="UP000282483"/>
    </source>
</evidence>
<evidence type="ECO:0000256" key="1">
    <source>
        <dbReference type="ARBA" id="ARBA00005710"/>
    </source>
</evidence>
<evidence type="ECO:0000256" key="3">
    <source>
        <dbReference type="SAM" id="SignalP"/>
    </source>
</evidence>
<organism evidence="5 6">
    <name type="scientific">Candidatus Rickettsiella viridis</name>
    <dbReference type="NCBI Taxonomy" id="676208"/>
    <lineage>
        <taxon>Bacteria</taxon>
        <taxon>Pseudomonadati</taxon>
        <taxon>Pseudomonadota</taxon>
        <taxon>Gammaproteobacteria</taxon>
        <taxon>Legionellales</taxon>
        <taxon>Coxiellaceae</taxon>
        <taxon>Rickettsiella</taxon>
    </lineage>
</organism>
<sequence length="217" mass="23133">MTKKIKKISTATLFMSIAAFSITPAARAEMAGFYAGAQLGYGNTHINTGNLVTVNNGASPVALPDLNNWAIAYRLSFGYQLNQNLAVEVGYRRFSNSDITATNGANYLATASTQERAFDLTGKAILPLTTELSAYGKLGVAYVKANSQGYASTKGSYTSTTNSYANTLEPTFGLGISYALKPNVPIELSWNRIQKIGGGNHAPSSDFYALGVAYYFG</sequence>
<accession>A0A2Z5UW18</accession>
<keyword evidence="2" id="KW-0813">Transport</keyword>
<keyword evidence="6" id="KW-1185">Reference proteome</keyword>
<dbReference type="GO" id="GO:0009279">
    <property type="term" value="C:cell outer membrane"/>
    <property type="evidence" value="ECO:0007669"/>
    <property type="project" value="InterPro"/>
</dbReference>
<dbReference type="Gene3D" id="2.40.160.20">
    <property type="match status" value="1"/>
</dbReference>
<dbReference type="SUPFAM" id="SSF56925">
    <property type="entry name" value="OMPA-like"/>
    <property type="match status" value="1"/>
</dbReference>
<reference evidence="5 6" key="1">
    <citation type="submission" date="2017-03" db="EMBL/GenBank/DDBJ databases">
        <title>The genome sequence of Candidatus Rickettsiella viridis.</title>
        <authorList>
            <person name="Nikoh N."/>
            <person name="Tsuchida T."/>
            <person name="Yamaguchi K."/>
            <person name="Maeda T."/>
            <person name="Shigenobu S."/>
            <person name="Fukatsu T."/>
        </authorList>
    </citation>
    <scope>NUCLEOTIDE SEQUENCE [LARGE SCALE GENOMIC DNA]</scope>
    <source>
        <strain evidence="5 6">Ap-RA04</strain>
    </source>
</reference>
<feature type="domain" description="Outer membrane protein OmpA-like transmembrane" evidence="4">
    <location>
        <begin position="31"/>
        <end position="217"/>
    </location>
</feature>
<name>A0A2Z5UW18_9COXI</name>
<proteinExistence type="inferred from homology"/>